<dbReference type="PANTHER" id="PTHR43312:SF1">
    <property type="entry name" value="NADP-DEPENDENT OXIDOREDUCTASE DOMAIN-CONTAINING PROTEIN"/>
    <property type="match status" value="1"/>
</dbReference>
<dbReference type="PaxDb" id="3218-PP1S46_300V6.1"/>
<dbReference type="Proteomes" id="UP000006727">
    <property type="component" value="Chromosome 12"/>
</dbReference>
<reference evidence="2 4" key="2">
    <citation type="journal article" date="2018" name="Plant J.">
        <title>The Physcomitrella patens chromosome-scale assembly reveals moss genome structure and evolution.</title>
        <authorList>
            <person name="Lang D."/>
            <person name="Ullrich K.K."/>
            <person name="Murat F."/>
            <person name="Fuchs J."/>
            <person name="Jenkins J."/>
            <person name="Haas F.B."/>
            <person name="Piednoel M."/>
            <person name="Gundlach H."/>
            <person name="Van Bel M."/>
            <person name="Meyberg R."/>
            <person name="Vives C."/>
            <person name="Morata J."/>
            <person name="Symeonidi A."/>
            <person name="Hiss M."/>
            <person name="Muchero W."/>
            <person name="Kamisugi Y."/>
            <person name="Saleh O."/>
            <person name="Blanc G."/>
            <person name="Decker E.L."/>
            <person name="van Gessel N."/>
            <person name="Grimwood J."/>
            <person name="Hayes R.D."/>
            <person name="Graham S.W."/>
            <person name="Gunter L.E."/>
            <person name="McDaniel S.F."/>
            <person name="Hoernstein S.N.W."/>
            <person name="Larsson A."/>
            <person name="Li F.W."/>
            <person name="Perroud P.F."/>
            <person name="Phillips J."/>
            <person name="Ranjan P."/>
            <person name="Rokshar D.S."/>
            <person name="Rothfels C.J."/>
            <person name="Schneider L."/>
            <person name="Shu S."/>
            <person name="Stevenson D.W."/>
            <person name="Thummler F."/>
            <person name="Tillich M."/>
            <person name="Villarreal Aguilar J.C."/>
            <person name="Widiez T."/>
            <person name="Wong G.K."/>
            <person name="Wymore A."/>
            <person name="Zhang Y."/>
            <person name="Zimmer A.D."/>
            <person name="Quatrano R.S."/>
            <person name="Mayer K.F.X."/>
            <person name="Goodstein D."/>
            <person name="Casacuberta J.M."/>
            <person name="Vandepoele K."/>
            <person name="Reski R."/>
            <person name="Cuming A.C."/>
            <person name="Tuskan G.A."/>
            <person name="Maumus F."/>
            <person name="Salse J."/>
            <person name="Schmutz J."/>
            <person name="Rensing S.A."/>
        </authorList>
    </citation>
    <scope>NUCLEOTIDE SEQUENCE [LARGE SCALE GENOMIC DNA]</scope>
    <source>
        <strain evidence="3 4">cv. Gransden 2004</strain>
    </source>
</reference>
<dbReference type="STRING" id="3218.A0A2K1JR44"/>
<dbReference type="InterPro" id="IPR023210">
    <property type="entry name" value="NADP_OxRdtase_dom"/>
</dbReference>
<dbReference type="Gramene" id="Pp3c12_17200V3.2">
    <property type="protein sequence ID" value="Pp3c12_17200V3.2"/>
    <property type="gene ID" value="Pp3c12_17200"/>
</dbReference>
<proteinExistence type="predicted"/>
<feature type="domain" description="NADP-dependent oxidoreductase" evidence="1">
    <location>
        <begin position="52"/>
        <end position="370"/>
    </location>
</feature>
<dbReference type="Gramene" id="Pp3c12_17200V3.1">
    <property type="protein sequence ID" value="Pp3c12_17200V3.1"/>
    <property type="gene ID" value="Pp3c12_17200"/>
</dbReference>
<gene>
    <name evidence="3" type="primary">LOC112289358</name>
    <name evidence="2" type="ORF">PHYPA_016384</name>
</gene>
<sequence>MMRSVAALVPGRADAAGTAQYAHRVPSRCGNGHFRILPTRTEGAGDVTVSSLGVGTYLGPETDAADDEYVEAMTKALAVGVNVLDTAVNYRSTRSERAVRRAISEGIRLGSITREQVIVCTKGGYLTFGNEKPADPRRWVQETYVKTGLFTWSDFVAGCHCMTPAYLKNQLDRSRENLGLETVDVYYIHNPETQLSAISRETFYTRIREAFGALEEACSEGKLSVYGTATWNGFRVAPENRGHLSLEELVAAAREVGGDEHHFRVVQLPYNLRMQDAATINSQLMKGKRMSLLSAAQQLGVSVVASASLMQAILCKGLAEETRTSFSELGKNATDAQCALQFVRTTPGILTALAGMRTMAHVEENTGILSYPAVPMSGSVA</sequence>
<dbReference type="Gene3D" id="3.20.20.100">
    <property type="entry name" value="NADP-dependent oxidoreductase domain"/>
    <property type="match status" value="1"/>
</dbReference>
<dbReference type="GO" id="GO:0004032">
    <property type="term" value="F:aldose reductase (NADPH) activity"/>
    <property type="evidence" value="ECO:0000318"/>
    <property type="project" value="GO_Central"/>
</dbReference>
<dbReference type="InterPro" id="IPR036812">
    <property type="entry name" value="NAD(P)_OxRdtase_dom_sf"/>
</dbReference>
<organism evidence="2">
    <name type="scientific">Physcomitrium patens</name>
    <name type="common">Spreading-leaved earth moss</name>
    <name type="synonym">Physcomitrella patens</name>
    <dbReference type="NCBI Taxonomy" id="3218"/>
    <lineage>
        <taxon>Eukaryota</taxon>
        <taxon>Viridiplantae</taxon>
        <taxon>Streptophyta</taxon>
        <taxon>Embryophyta</taxon>
        <taxon>Bryophyta</taxon>
        <taxon>Bryophytina</taxon>
        <taxon>Bryopsida</taxon>
        <taxon>Funariidae</taxon>
        <taxon>Funariales</taxon>
        <taxon>Funariaceae</taxon>
        <taxon>Physcomitrium</taxon>
    </lineage>
</organism>
<dbReference type="EMBL" id="ABEU02000012">
    <property type="protein sequence ID" value="PNR44001.1"/>
    <property type="molecule type" value="Genomic_DNA"/>
</dbReference>
<evidence type="ECO:0000313" key="3">
    <source>
        <dbReference type="EnsemblPlants" id="Pp3c12_17200V3.1"/>
    </source>
</evidence>
<name>A0A2K1JR44_PHYPA</name>
<dbReference type="Pfam" id="PF00248">
    <property type="entry name" value="Aldo_ket_red"/>
    <property type="match status" value="1"/>
</dbReference>
<dbReference type="InterPro" id="IPR053135">
    <property type="entry name" value="AKR2_Oxidoreductase"/>
</dbReference>
<dbReference type="GO" id="GO:0005829">
    <property type="term" value="C:cytosol"/>
    <property type="evidence" value="ECO:0000318"/>
    <property type="project" value="GO_Central"/>
</dbReference>
<dbReference type="GeneID" id="112289358"/>
<dbReference type="EnsemblPlants" id="Pp3c12_17200V3.1">
    <property type="protein sequence ID" value="Pp3c12_17200V3.1"/>
    <property type="gene ID" value="Pp3c12_17200"/>
</dbReference>
<reference evidence="3" key="3">
    <citation type="submission" date="2020-12" db="UniProtKB">
        <authorList>
            <consortium name="EnsemblPlants"/>
        </authorList>
    </citation>
    <scope>IDENTIFICATION</scope>
</reference>
<reference evidence="2 4" key="1">
    <citation type="journal article" date="2008" name="Science">
        <title>The Physcomitrella genome reveals evolutionary insights into the conquest of land by plants.</title>
        <authorList>
            <person name="Rensing S."/>
            <person name="Lang D."/>
            <person name="Zimmer A."/>
            <person name="Terry A."/>
            <person name="Salamov A."/>
            <person name="Shapiro H."/>
            <person name="Nishiyama T."/>
            <person name="Perroud P.-F."/>
            <person name="Lindquist E."/>
            <person name="Kamisugi Y."/>
            <person name="Tanahashi T."/>
            <person name="Sakakibara K."/>
            <person name="Fujita T."/>
            <person name="Oishi K."/>
            <person name="Shin-I T."/>
            <person name="Kuroki Y."/>
            <person name="Toyoda A."/>
            <person name="Suzuki Y."/>
            <person name="Hashimoto A."/>
            <person name="Yamaguchi K."/>
            <person name="Sugano A."/>
            <person name="Kohara Y."/>
            <person name="Fujiyama A."/>
            <person name="Anterola A."/>
            <person name="Aoki S."/>
            <person name="Ashton N."/>
            <person name="Barbazuk W.B."/>
            <person name="Barker E."/>
            <person name="Bennetzen J."/>
            <person name="Bezanilla M."/>
            <person name="Blankenship R."/>
            <person name="Cho S.H."/>
            <person name="Dutcher S."/>
            <person name="Estelle M."/>
            <person name="Fawcett J.A."/>
            <person name="Gundlach H."/>
            <person name="Hanada K."/>
            <person name="Heyl A."/>
            <person name="Hicks K.A."/>
            <person name="Hugh J."/>
            <person name="Lohr M."/>
            <person name="Mayer K."/>
            <person name="Melkozernov A."/>
            <person name="Murata T."/>
            <person name="Nelson D."/>
            <person name="Pils B."/>
            <person name="Prigge M."/>
            <person name="Reiss B."/>
            <person name="Renner T."/>
            <person name="Rombauts S."/>
            <person name="Rushton P."/>
            <person name="Sanderfoot A."/>
            <person name="Schween G."/>
            <person name="Shiu S.-H."/>
            <person name="Stueber K."/>
            <person name="Theodoulou F.L."/>
            <person name="Tu H."/>
            <person name="Van de Peer Y."/>
            <person name="Verrier P.J."/>
            <person name="Waters E."/>
            <person name="Wood A."/>
            <person name="Yang L."/>
            <person name="Cove D."/>
            <person name="Cuming A."/>
            <person name="Hasebe M."/>
            <person name="Lucas S."/>
            <person name="Mishler D.B."/>
            <person name="Reski R."/>
            <person name="Grigoriev I."/>
            <person name="Quatrano R.S."/>
            <person name="Boore J.L."/>
        </authorList>
    </citation>
    <scope>NUCLEOTIDE SEQUENCE [LARGE SCALE GENOMIC DNA]</scope>
    <source>
        <strain evidence="3 4">cv. Gransden 2004</strain>
    </source>
</reference>
<protein>
    <recommendedName>
        <fullName evidence="1">NADP-dependent oxidoreductase domain-containing protein</fullName>
    </recommendedName>
</protein>
<dbReference type="SUPFAM" id="SSF51430">
    <property type="entry name" value="NAD(P)-linked oxidoreductase"/>
    <property type="match status" value="1"/>
</dbReference>
<dbReference type="RefSeq" id="XP_024390284.1">
    <property type="nucleotide sequence ID" value="XM_024534516.2"/>
</dbReference>
<keyword evidence="4" id="KW-1185">Reference proteome</keyword>
<dbReference type="PANTHER" id="PTHR43312">
    <property type="entry name" value="D-THREO-ALDOSE 1-DEHYDROGENASE"/>
    <property type="match status" value="1"/>
</dbReference>
<evidence type="ECO:0000313" key="2">
    <source>
        <dbReference type="EMBL" id="PNR44001.1"/>
    </source>
</evidence>
<dbReference type="AlphaFoldDB" id="A0A2K1JR44"/>
<dbReference type="CDD" id="cd19099">
    <property type="entry name" value="AKR_unchar"/>
    <property type="match status" value="1"/>
</dbReference>
<dbReference type="OMA" id="AIQLPFN"/>
<dbReference type="OrthoDB" id="48988at2759"/>
<dbReference type="KEGG" id="ppp:112289358"/>
<accession>A0A2K1JR44</accession>
<evidence type="ECO:0000259" key="1">
    <source>
        <dbReference type="Pfam" id="PF00248"/>
    </source>
</evidence>
<evidence type="ECO:0000313" key="4">
    <source>
        <dbReference type="Proteomes" id="UP000006727"/>
    </source>
</evidence>
<dbReference type="EnsemblPlants" id="Pp3c12_17200V3.2">
    <property type="protein sequence ID" value="Pp3c12_17200V3.2"/>
    <property type="gene ID" value="Pp3c12_17200"/>
</dbReference>